<dbReference type="PANTHER" id="PTHR10556">
    <property type="entry name" value="3-OXO-5-ALPHA-STEROID 4-DEHYDROGENASE"/>
    <property type="match status" value="1"/>
</dbReference>
<keyword evidence="6 17" id="KW-0812">Transmembrane</keyword>
<comment type="similarity">
    <text evidence="3">Belongs to the steroid 5-alpha reductase family.</text>
</comment>
<evidence type="ECO:0000313" key="20">
    <source>
        <dbReference type="EMBL" id="CEP08098.1"/>
    </source>
</evidence>
<dbReference type="CDD" id="cd01801">
    <property type="entry name" value="Ubl_TECR_like"/>
    <property type="match status" value="1"/>
</dbReference>
<gene>
    <name evidence="20" type="primary">PARPA_01407.1 scaffold 1359</name>
</gene>
<feature type="transmembrane region" description="Helical" evidence="17">
    <location>
        <begin position="193"/>
        <end position="211"/>
    </location>
</feature>
<keyword evidence="11" id="KW-0560">Oxidoreductase</keyword>
<accession>A0A0B7MYB4</accession>
<dbReference type="Gene3D" id="1.20.120.1630">
    <property type="match status" value="1"/>
</dbReference>
<evidence type="ECO:0000256" key="9">
    <source>
        <dbReference type="ARBA" id="ARBA00022857"/>
    </source>
</evidence>
<keyword evidence="7" id="KW-0256">Endoplasmic reticulum</keyword>
<dbReference type="OrthoDB" id="540503at2759"/>
<dbReference type="GO" id="GO:0005789">
    <property type="term" value="C:endoplasmic reticulum membrane"/>
    <property type="evidence" value="ECO:0007669"/>
    <property type="project" value="UniProtKB-SubCell"/>
</dbReference>
<evidence type="ECO:0000256" key="6">
    <source>
        <dbReference type="ARBA" id="ARBA00022692"/>
    </source>
</evidence>
<comment type="function">
    <text evidence="16">Catalyzes the last of the four reactions of the long-chain fatty acids elongation cycle. This endoplasmic reticulum-bound enzymatic process, allows the addition of 2 carbons to the chain of long- and very long-chain fatty acids/VLCFAs per cycle. This enzyme reduces the trans-2,3-enoyl-CoA fatty acid intermediate to an acyl-CoA that can be further elongated by entering a new cycle of elongation. Thereby, it participates in the production of VLCFAs of different chain lengths that are involved in multiple biological processes as precursors of membrane lipids and lipid mediators.</text>
</comment>
<feature type="domain" description="3-oxo-5-alpha-steroid 4-dehydrogenase C-terminal" evidence="18">
    <location>
        <begin position="151"/>
        <end position="302"/>
    </location>
</feature>
<evidence type="ECO:0000313" key="21">
    <source>
        <dbReference type="Proteomes" id="UP000054107"/>
    </source>
</evidence>
<keyword evidence="12" id="KW-0443">Lipid metabolism</keyword>
<evidence type="ECO:0000259" key="19">
    <source>
        <dbReference type="Pfam" id="PF21696"/>
    </source>
</evidence>
<keyword evidence="21" id="KW-1185">Reference proteome</keyword>
<name>A0A0B7MYB4_9FUNG</name>
<dbReference type="Pfam" id="PF21696">
    <property type="entry name" value="TECR_N"/>
    <property type="match status" value="1"/>
</dbReference>
<keyword evidence="10 17" id="KW-1133">Transmembrane helix</keyword>
<keyword evidence="13 17" id="KW-0472">Membrane</keyword>
<dbReference type="STRING" id="35722.A0A0B7MYB4"/>
<evidence type="ECO:0000256" key="10">
    <source>
        <dbReference type="ARBA" id="ARBA00022989"/>
    </source>
</evidence>
<dbReference type="Proteomes" id="UP000054107">
    <property type="component" value="Unassembled WGS sequence"/>
</dbReference>
<evidence type="ECO:0000256" key="1">
    <source>
        <dbReference type="ARBA" id="ARBA00004477"/>
    </source>
</evidence>
<evidence type="ECO:0000256" key="14">
    <source>
        <dbReference type="ARBA" id="ARBA00023160"/>
    </source>
</evidence>
<reference evidence="20 21" key="1">
    <citation type="submission" date="2014-09" db="EMBL/GenBank/DDBJ databases">
        <authorList>
            <person name="Ellenberger Sabrina"/>
        </authorList>
    </citation>
    <scope>NUCLEOTIDE SEQUENCE [LARGE SCALE GENOMIC DNA]</scope>
    <source>
        <strain evidence="20 21">CBS 412.66</strain>
    </source>
</reference>
<dbReference type="GO" id="GO:0042761">
    <property type="term" value="P:very long-chain fatty acid biosynthetic process"/>
    <property type="evidence" value="ECO:0007669"/>
    <property type="project" value="TreeGrafter"/>
</dbReference>
<evidence type="ECO:0000256" key="8">
    <source>
        <dbReference type="ARBA" id="ARBA00022832"/>
    </source>
</evidence>
<evidence type="ECO:0000259" key="18">
    <source>
        <dbReference type="Pfam" id="PF02544"/>
    </source>
</evidence>
<dbReference type="InterPro" id="IPR049127">
    <property type="entry name" value="TECR-like_N"/>
</dbReference>
<dbReference type="Gene3D" id="3.10.20.90">
    <property type="entry name" value="Phosphatidylinositol 3-kinase Catalytic Subunit, Chain A, domain 1"/>
    <property type="match status" value="1"/>
</dbReference>
<evidence type="ECO:0000256" key="13">
    <source>
        <dbReference type="ARBA" id="ARBA00023136"/>
    </source>
</evidence>
<dbReference type="Pfam" id="PF02544">
    <property type="entry name" value="Steroid_dh"/>
    <property type="match status" value="1"/>
</dbReference>
<keyword evidence="5" id="KW-0444">Lipid biosynthesis</keyword>
<feature type="transmembrane region" description="Helical" evidence="17">
    <location>
        <begin position="162"/>
        <end position="181"/>
    </location>
</feature>
<keyword evidence="9" id="KW-0521">NADP</keyword>
<keyword evidence="14" id="KW-0275">Fatty acid biosynthesis</keyword>
<sequence length="303" mass="35052">MKVTIVSRNPKSSKFPATLELAGAASTIKTSDVNKALAAKYPKYYPERQRLTTEDKKVLDLDKTLQEQGIDEQTNIYFKDLGAQIGWRTVFMIEYAGPMVIHPAFFYLSKYIYGSSFSHSPMQTVTYYMVMLHFLKRELETVFVHRFSHGTMPFRNVFKNSAHYWLLSGANLAFWVYGPWFAQGKNAAVRSDVWLYGSVAVWAWAELSNLITHVTLRNLRPPGTRVRAIPYGYGFDLVSCPNYLFEFIAWTAVCFLTTSWSAFLFNIVATGQMYIWAVKKHKNYKKEFKDYPRNRTSMFPFIA</sequence>
<feature type="transmembrane region" description="Helical" evidence="17">
    <location>
        <begin position="247"/>
        <end position="276"/>
    </location>
</feature>
<evidence type="ECO:0000256" key="5">
    <source>
        <dbReference type="ARBA" id="ARBA00022516"/>
    </source>
</evidence>
<dbReference type="EMBL" id="LN719426">
    <property type="protein sequence ID" value="CEP08098.1"/>
    <property type="molecule type" value="Genomic_DNA"/>
</dbReference>
<evidence type="ECO:0000256" key="2">
    <source>
        <dbReference type="ARBA" id="ARBA00005194"/>
    </source>
</evidence>
<dbReference type="GO" id="GO:0102758">
    <property type="term" value="F:very-long-chain enoyl-CoA reductase activity"/>
    <property type="evidence" value="ECO:0007669"/>
    <property type="project" value="UniProtKB-EC"/>
</dbReference>
<evidence type="ECO:0000256" key="3">
    <source>
        <dbReference type="ARBA" id="ARBA00007742"/>
    </source>
</evidence>
<dbReference type="FunFam" id="1.20.120.1630:FF:000010">
    <property type="entry name" value="Steroid alpha reductase family protein"/>
    <property type="match status" value="1"/>
</dbReference>
<keyword evidence="8" id="KW-0276">Fatty acid metabolism</keyword>
<comment type="catalytic activity">
    <reaction evidence="15">
        <text>a very-long-chain 2,3-saturated fatty acyl-CoA + NADP(+) = a very-long-chain (2E)-enoyl-CoA + NADPH + H(+)</text>
        <dbReference type="Rhea" id="RHEA:14473"/>
        <dbReference type="ChEBI" id="CHEBI:15378"/>
        <dbReference type="ChEBI" id="CHEBI:57783"/>
        <dbReference type="ChEBI" id="CHEBI:58349"/>
        <dbReference type="ChEBI" id="CHEBI:83724"/>
        <dbReference type="ChEBI" id="CHEBI:83728"/>
        <dbReference type="EC" id="1.3.1.93"/>
    </reaction>
</comment>
<evidence type="ECO:0000256" key="12">
    <source>
        <dbReference type="ARBA" id="ARBA00023098"/>
    </source>
</evidence>
<dbReference type="EC" id="1.3.1.93" evidence="4"/>
<dbReference type="PANTHER" id="PTHR10556:SF28">
    <property type="entry name" value="VERY-LONG-CHAIN ENOYL-COA REDUCTASE"/>
    <property type="match status" value="1"/>
</dbReference>
<organism evidence="20 21">
    <name type="scientific">Parasitella parasitica</name>
    <dbReference type="NCBI Taxonomy" id="35722"/>
    <lineage>
        <taxon>Eukaryota</taxon>
        <taxon>Fungi</taxon>
        <taxon>Fungi incertae sedis</taxon>
        <taxon>Mucoromycota</taxon>
        <taxon>Mucoromycotina</taxon>
        <taxon>Mucoromycetes</taxon>
        <taxon>Mucorales</taxon>
        <taxon>Mucorineae</taxon>
        <taxon>Mucoraceae</taxon>
        <taxon>Parasitella</taxon>
    </lineage>
</organism>
<protein>
    <recommendedName>
        <fullName evidence="4">very-long-chain enoyl-CoA reductase</fullName>
        <ecNumber evidence="4">1.3.1.93</ecNumber>
    </recommendedName>
</protein>
<dbReference type="PROSITE" id="PS50244">
    <property type="entry name" value="S5A_REDUCTASE"/>
    <property type="match status" value="1"/>
</dbReference>
<comment type="subcellular location">
    <subcellularLocation>
        <location evidence="1">Endoplasmic reticulum membrane</location>
        <topology evidence="1">Multi-pass membrane protein</topology>
    </subcellularLocation>
</comment>
<evidence type="ECO:0000256" key="16">
    <source>
        <dbReference type="ARBA" id="ARBA00058640"/>
    </source>
</evidence>
<feature type="domain" description="TECR-like N-terminal" evidence="19">
    <location>
        <begin position="18"/>
        <end position="80"/>
    </location>
</feature>
<dbReference type="InterPro" id="IPR001104">
    <property type="entry name" value="3-oxo-5_a-steroid_4-DH_C"/>
</dbReference>
<dbReference type="AlphaFoldDB" id="A0A0B7MYB4"/>
<evidence type="ECO:0000256" key="15">
    <source>
        <dbReference type="ARBA" id="ARBA00051495"/>
    </source>
</evidence>
<comment type="pathway">
    <text evidence="2">Lipid metabolism; fatty acid biosynthesis.</text>
</comment>
<evidence type="ECO:0000256" key="4">
    <source>
        <dbReference type="ARBA" id="ARBA00012530"/>
    </source>
</evidence>
<evidence type="ECO:0000256" key="7">
    <source>
        <dbReference type="ARBA" id="ARBA00022824"/>
    </source>
</evidence>
<evidence type="ECO:0000256" key="11">
    <source>
        <dbReference type="ARBA" id="ARBA00023002"/>
    </source>
</evidence>
<proteinExistence type="inferred from homology"/>
<evidence type="ECO:0000256" key="17">
    <source>
        <dbReference type="SAM" id="Phobius"/>
    </source>
</evidence>
<dbReference type="InterPro" id="IPR039357">
    <property type="entry name" value="SRD5A/TECR"/>
</dbReference>